<dbReference type="KEGG" id="tes:BW730_07590"/>
<proteinExistence type="predicted"/>
<sequence length="320" mass="34250">MFNGELLAAALSGEPQSRFGSVFWKHFPTDAQLGDAALAAHAEWVEETHPLIVKAMNEQLYPHGDEFARASDWATVTPYEPDHPALQAQVDLVTRLIAEFGEDLPVFATVHGVTASAFHARGGPNDYEERRHQLTDALRADPVTVGSAFDVIGASLLAQTTAMLDAGVDGIYLAALGGESSNFTREEFERHIRPHDLAILEATRAVGRLSFLHICKEDIDLARYAGYPVDIVQVALHLNPITEAQMREAFPGAVVVGGIDNFDPYFLGAGDPADAESLATGAISSMTRSRTIIGADCSLPDTTPADVVGRLASAISTLSS</sequence>
<dbReference type="RefSeq" id="WP_077685713.1">
    <property type="nucleotide sequence ID" value="NZ_CP019606.1"/>
</dbReference>
<keyword evidence="3" id="KW-1185">Reference proteome</keyword>
<dbReference type="STRING" id="1332264.BW730_07590"/>
<organism evidence="2 3">
    <name type="scientific">Tessaracoccus aquimaris</name>
    <dbReference type="NCBI Taxonomy" id="1332264"/>
    <lineage>
        <taxon>Bacteria</taxon>
        <taxon>Bacillati</taxon>
        <taxon>Actinomycetota</taxon>
        <taxon>Actinomycetes</taxon>
        <taxon>Propionibacteriales</taxon>
        <taxon>Propionibacteriaceae</taxon>
        <taxon>Tessaracoccus</taxon>
    </lineage>
</organism>
<evidence type="ECO:0000259" key="1">
    <source>
        <dbReference type="Pfam" id="PF01208"/>
    </source>
</evidence>
<dbReference type="InterPro" id="IPR038071">
    <property type="entry name" value="UROD/MetE-like_sf"/>
</dbReference>
<dbReference type="EMBL" id="CP019606">
    <property type="protein sequence ID" value="AQP47385.1"/>
    <property type="molecule type" value="Genomic_DNA"/>
</dbReference>
<protein>
    <recommendedName>
        <fullName evidence="1">Uroporphyrinogen decarboxylase (URO-D) domain-containing protein</fullName>
    </recommendedName>
</protein>
<accession>A0A1Q2CMU5</accession>
<dbReference type="Gene3D" id="3.20.20.210">
    <property type="match status" value="1"/>
</dbReference>
<name>A0A1Q2CMU5_9ACTN</name>
<dbReference type="OrthoDB" id="7375127at2"/>
<dbReference type="Proteomes" id="UP000188145">
    <property type="component" value="Chromosome"/>
</dbReference>
<reference evidence="3" key="1">
    <citation type="submission" date="2017-02" db="EMBL/GenBank/DDBJ databases">
        <title>Tessaracoccus aquaemaris sp. nov., isolated from the intestine of a Korean rockfish, Sebastes schlegelii, in a marine aquaculture pond.</title>
        <authorList>
            <person name="Tak E.J."/>
            <person name="Bae J.-W."/>
        </authorList>
    </citation>
    <scope>NUCLEOTIDE SEQUENCE [LARGE SCALE GENOMIC DNA]</scope>
    <source>
        <strain evidence="3">NSG39</strain>
    </source>
</reference>
<dbReference type="AlphaFoldDB" id="A0A1Q2CMU5"/>
<dbReference type="InterPro" id="IPR000257">
    <property type="entry name" value="Uroporphyrinogen_deCOase"/>
</dbReference>
<dbReference type="GO" id="GO:0006779">
    <property type="term" value="P:porphyrin-containing compound biosynthetic process"/>
    <property type="evidence" value="ECO:0007669"/>
    <property type="project" value="InterPro"/>
</dbReference>
<evidence type="ECO:0000313" key="3">
    <source>
        <dbReference type="Proteomes" id="UP000188145"/>
    </source>
</evidence>
<feature type="domain" description="Uroporphyrinogen decarboxylase (URO-D)" evidence="1">
    <location>
        <begin position="60"/>
        <end position="316"/>
    </location>
</feature>
<dbReference type="SUPFAM" id="SSF51726">
    <property type="entry name" value="UROD/MetE-like"/>
    <property type="match status" value="1"/>
</dbReference>
<dbReference type="GO" id="GO:0004853">
    <property type="term" value="F:uroporphyrinogen decarboxylase activity"/>
    <property type="evidence" value="ECO:0007669"/>
    <property type="project" value="InterPro"/>
</dbReference>
<gene>
    <name evidence="2" type="ORF">BW730_07590</name>
</gene>
<evidence type="ECO:0000313" key="2">
    <source>
        <dbReference type="EMBL" id="AQP47385.1"/>
    </source>
</evidence>
<dbReference type="Pfam" id="PF01208">
    <property type="entry name" value="URO-D"/>
    <property type="match status" value="1"/>
</dbReference>